<dbReference type="AlphaFoldDB" id="A0A6L2JQ69"/>
<feature type="compositionally biased region" description="Basic and acidic residues" evidence="1">
    <location>
        <begin position="483"/>
        <end position="495"/>
    </location>
</feature>
<feature type="compositionally biased region" description="Low complexity" evidence="1">
    <location>
        <begin position="59"/>
        <end position="74"/>
    </location>
</feature>
<feature type="region of interest" description="Disordered" evidence="1">
    <location>
        <begin position="55"/>
        <end position="75"/>
    </location>
</feature>
<dbReference type="EMBL" id="BKCJ010001091">
    <property type="protein sequence ID" value="GEU38772.1"/>
    <property type="molecule type" value="Genomic_DNA"/>
</dbReference>
<organism evidence="2">
    <name type="scientific">Tanacetum cinerariifolium</name>
    <name type="common">Dalmatian daisy</name>
    <name type="synonym">Chrysanthemum cinerariifolium</name>
    <dbReference type="NCBI Taxonomy" id="118510"/>
    <lineage>
        <taxon>Eukaryota</taxon>
        <taxon>Viridiplantae</taxon>
        <taxon>Streptophyta</taxon>
        <taxon>Embryophyta</taxon>
        <taxon>Tracheophyta</taxon>
        <taxon>Spermatophyta</taxon>
        <taxon>Magnoliopsida</taxon>
        <taxon>eudicotyledons</taxon>
        <taxon>Gunneridae</taxon>
        <taxon>Pentapetalae</taxon>
        <taxon>asterids</taxon>
        <taxon>campanulids</taxon>
        <taxon>Asterales</taxon>
        <taxon>Asteraceae</taxon>
        <taxon>Asteroideae</taxon>
        <taxon>Anthemideae</taxon>
        <taxon>Anthemidinae</taxon>
        <taxon>Tanacetum</taxon>
    </lineage>
</organism>
<sequence>MVVSGGQSVKPNVKYVYKAAISVPKRGASNVVNTFKSGSSHAPSIKKNNHPKASVLLASSSGSPNGKNGGNTSNINVSNSYVMLDEESEAKVENVFDESVNLLSSAKTWASSSTYTASDALEWHLEEIHVTWAHLGKKQTRLRLYTKSFEETVHTERGDGVAITKRWRQNFHIDGATVDNTIIPSCFVIFDLYPLSLSFDFVFMSEIIKSLSFSLDRLCHLAILCLDQHAHTLHHLESLLTISLDRLDILKEDLVYQRFPTQSIGSSNTEVLDSPCLLVLITGTSQSRQHAFYFDDDHIKEISSGGTITHSDISLSKYDSFIFDFAHEEFVDELSYIISPLKYDCFYFWNLPDPGELMSVLNSGICENLPSATSVNLPIEDDHSPLLAYVASPLIIFSSKPGLPHRCGAFKKFNTHRSHLNECPMIINGKNIPILDVLLFYFYPPCSSQVKEKQEKDKIRSKPDKNGKRGEAEKSLKLLQLVEQEKLSKTQKEWPKTQTQSKAIQVIKKRKK</sequence>
<protein>
    <submittedName>
        <fullName evidence="2">Uncharacterized protein</fullName>
    </submittedName>
</protein>
<feature type="compositionally biased region" description="Basic and acidic residues" evidence="1">
    <location>
        <begin position="453"/>
        <end position="476"/>
    </location>
</feature>
<evidence type="ECO:0000313" key="2">
    <source>
        <dbReference type="EMBL" id="GEU38772.1"/>
    </source>
</evidence>
<evidence type="ECO:0000256" key="1">
    <source>
        <dbReference type="SAM" id="MobiDB-lite"/>
    </source>
</evidence>
<comment type="caution">
    <text evidence="2">The sequence shown here is derived from an EMBL/GenBank/DDBJ whole genome shotgun (WGS) entry which is preliminary data.</text>
</comment>
<reference evidence="2" key="1">
    <citation type="journal article" date="2019" name="Sci. Rep.">
        <title>Draft genome of Tanacetum cinerariifolium, the natural source of mosquito coil.</title>
        <authorList>
            <person name="Yamashiro T."/>
            <person name="Shiraishi A."/>
            <person name="Satake H."/>
            <person name="Nakayama K."/>
        </authorList>
    </citation>
    <scope>NUCLEOTIDE SEQUENCE</scope>
</reference>
<accession>A0A6L2JQ69</accession>
<proteinExistence type="predicted"/>
<gene>
    <name evidence="2" type="ORF">Tci_010750</name>
</gene>
<name>A0A6L2JQ69_TANCI</name>
<feature type="region of interest" description="Disordered" evidence="1">
    <location>
        <begin position="453"/>
        <end position="512"/>
    </location>
</feature>